<dbReference type="RefSeq" id="WP_310321183.1">
    <property type="nucleotide sequence ID" value="NZ_JAVDWU010000011.1"/>
</dbReference>
<proteinExistence type="predicted"/>
<dbReference type="InterPro" id="IPR011990">
    <property type="entry name" value="TPR-like_helical_dom_sf"/>
</dbReference>
<keyword evidence="3" id="KW-1185">Reference proteome</keyword>
<gene>
    <name evidence="2" type="ORF">J2W49_004427</name>
</gene>
<keyword evidence="1" id="KW-0472">Membrane</keyword>
<protein>
    <recommendedName>
        <fullName evidence="4">Sel1 repeat family protein</fullName>
    </recommendedName>
</protein>
<keyword evidence="1" id="KW-1133">Transmembrane helix</keyword>
<organism evidence="2 3">
    <name type="scientific">Hydrogenophaga palleronii</name>
    <dbReference type="NCBI Taxonomy" id="65655"/>
    <lineage>
        <taxon>Bacteria</taxon>
        <taxon>Pseudomonadati</taxon>
        <taxon>Pseudomonadota</taxon>
        <taxon>Betaproteobacteria</taxon>
        <taxon>Burkholderiales</taxon>
        <taxon>Comamonadaceae</taxon>
        <taxon>Hydrogenophaga</taxon>
    </lineage>
</organism>
<dbReference type="Gene3D" id="1.25.40.10">
    <property type="entry name" value="Tetratricopeptide repeat domain"/>
    <property type="match status" value="1"/>
</dbReference>
<evidence type="ECO:0000256" key="1">
    <source>
        <dbReference type="SAM" id="Phobius"/>
    </source>
</evidence>
<evidence type="ECO:0000313" key="2">
    <source>
        <dbReference type="EMBL" id="MDR7152451.1"/>
    </source>
</evidence>
<reference evidence="2 3" key="1">
    <citation type="submission" date="2023-07" db="EMBL/GenBank/DDBJ databases">
        <title>Sorghum-associated microbial communities from plants grown in Nebraska, USA.</title>
        <authorList>
            <person name="Schachtman D."/>
        </authorList>
    </citation>
    <scope>NUCLEOTIDE SEQUENCE [LARGE SCALE GENOMIC DNA]</scope>
    <source>
        <strain evidence="2 3">4249</strain>
    </source>
</reference>
<keyword evidence="1" id="KW-0812">Transmembrane</keyword>
<accession>A0ABU1WT24</accession>
<dbReference type="EMBL" id="JAVDWU010000011">
    <property type="protein sequence ID" value="MDR7152451.1"/>
    <property type="molecule type" value="Genomic_DNA"/>
</dbReference>
<feature type="transmembrane region" description="Helical" evidence="1">
    <location>
        <begin position="20"/>
        <end position="43"/>
    </location>
</feature>
<name>A0ABU1WT24_9BURK</name>
<sequence length="305" mass="34925">MNTATPSSPALSAQPPRRLVWRWLLAILMLLVALGTLWFAWLVRFPWHLESFDSAKVAQLTPEKRAAYEQELFSEVLHWFRPTQRYPTWEPNYYLPREQRWLEMANDGFELAHIVLRVVQPGAGKKYNAGPAFKRLEALAEQGDQGAMCLMQSLSIIASPRDVTPQIDERARHWMVEGAKLGHPECLLMQGGRMLVGSDGQPMDPERGKALIFESVRKGYTHGSGMLAEHFKEQGLDDFADVKRVYCWRIWGAKVHQAMEPMKSVRYAVEQDAPAALRAELLNQLNELREWDPKVEECVALSRED</sequence>
<dbReference type="Proteomes" id="UP001265700">
    <property type="component" value="Unassembled WGS sequence"/>
</dbReference>
<comment type="caution">
    <text evidence="2">The sequence shown here is derived from an EMBL/GenBank/DDBJ whole genome shotgun (WGS) entry which is preliminary data.</text>
</comment>
<evidence type="ECO:0000313" key="3">
    <source>
        <dbReference type="Proteomes" id="UP001265700"/>
    </source>
</evidence>
<evidence type="ECO:0008006" key="4">
    <source>
        <dbReference type="Google" id="ProtNLM"/>
    </source>
</evidence>